<evidence type="ECO:0000259" key="2">
    <source>
        <dbReference type="Pfam" id="PF07940"/>
    </source>
</evidence>
<dbReference type="RefSeq" id="WP_025294880.1">
    <property type="nucleotide sequence ID" value="NZ_CP006644.1"/>
</dbReference>
<gene>
    <name evidence="3" type="ORF">NX02_25860</name>
</gene>
<protein>
    <recommendedName>
        <fullName evidence="2">Heparinase II/III-like C-terminal domain-containing protein</fullName>
    </recommendedName>
</protein>
<dbReference type="Gene3D" id="2.70.98.70">
    <property type="match status" value="1"/>
</dbReference>
<dbReference type="HOGENOM" id="CLU_025266_0_0_5"/>
<reference evidence="3 4" key="1">
    <citation type="submission" date="2013-07" db="EMBL/GenBank/DDBJ databases">
        <title>Completed genome of Sphingomonas sanxanigenens NX02.</title>
        <authorList>
            <person name="Ma T."/>
            <person name="Huang H."/>
            <person name="Wu M."/>
            <person name="Li X."/>
            <person name="Li G."/>
        </authorList>
    </citation>
    <scope>NUCLEOTIDE SEQUENCE [LARGE SCALE GENOMIC DNA]</scope>
    <source>
        <strain evidence="3 4">NX02</strain>
    </source>
</reference>
<dbReference type="KEGG" id="ssan:NX02_25860"/>
<dbReference type="InterPro" id="IPR008929">
    <property type="entry name" value="Chondroitin_lyas"/>
</dbReference>
<comment type="subcellular location">
    <subcellularLocation>
        <location evidence="1">Cell envelope</location>
    </subcellularLocation>
</comment>
<dbReference type="Gene3D" id="1.50.10.100">
    <property type="entry name" value="Chondroitin AC/alginate lyase"/>
    <property type="match status" value="1"/>
</dbReference>
<dbReference type="GO" id="GO:0030313">
    <property type="term" value="C:cell envelope"/>
    <property type="evidence" value="ECO:0007669"/>
    <property type="project" value="UniProtKB-SubCell"/>
</dbReference>
<name>W0AI34_9SPHN</name>
<dbReference type="EMBL" id="CP006644">
    <property type="protein sequence ID" value="AHE56776.1"/>
    <property type="molecule type" value="Genomic_DNA"/>
</dbReference>
<dbReference type="eggNOG" id="COG5360">
    <property type="taxonomic scope" value="Bacteria"/>
</dbReference>
<dbReference type="InterPro" id="IPR012480">
    <property type="entry name" value="Hepar_II_III_C"/>
</dbReference>
<dbReference type="PATRIC" id="fig|1123269.5.peg.5073"/>
<dbReference type="STRING" id="1123269.NX02_25860"/>
<organism evidence="3 4">
    <name type="scientific">Sphingomonas sanxanigenens DSM 19645 = NX02</name>
    <dbReference type="NCBI Taxonomy" id="1123269"/>
    <lineage>
        <taxon>Bacteria</taxon>
        <taxon>Pseudomonadati</taxon>
        <taxon>Pseudomonadota</taxon>
        <taxon>Alphaproteobacteria</taxon>
        <taxon>Sphingomonadales</taxon>
        <taxon>Sphingomonadaceae</taxon>
        <taxon>Sphingomonas</taxon>
    </lineage>
</organism>
<dbReference type="GO" id="GO:0016829">
    <property type="term" value="F:lyase activity"/>
    <property type="evidence" value="ECO:0007669"/>
    <property type="project" value="InterPro"/>
</dbReference>
<evidence type="ECO:0000313" key="3">
    <source>
        <dbReference type="EMBL" id="AHE56776.1"/>
    </source>
</evidence>
<evidence type="ECO:0000313" key="4">
    <source>
        <dbReference type="Proteomes" id="UP000018851"/>
    </source>
</evidence>
<evidence type="ECO:0000256" key="1">
    <source>
        <dbReference type="ARBA" id="ARBA00004196"/>
    </source>
</evidence>
<dbReference type="Proteomes" id="UP000018851">
    <property type="component" value="Chromosome"/>
</dbReference>
<feature type="domain" description="Heparinase II/III-like C-terminal" evidence="2">
    <location>
        <begin position="329"/>
        <end position="571"/>
    </location>
</feature>
<dbReference type="AlphaFoldDB" id="W0AI34"/>
<accession>W0AI34</accession>
<keyword evidence="4" id="KW-1185">Reference proteome</keyword>
<dbReference type="Pfam" id="PF07940">
    <property type="entry name" value="Hepar_II_III_C"/>
    <property type="match status" value="1"/>
</dbReference>
<proteinExistence type="predicted"/>
<dbReference type="OrthoDB" id="9787373at2"/>
<sequence length="578" mass="61358">MTDREPIEPDADGIDEGKRLIRVGGDKGLSLTERFANQIHRFTWRTPLHALRLRGRFPLKLVAVPEDPMPGDARAGIALLKGEIAWRGETLPIAELDFAKLKVSTPLMAYLHGFGWLRDLATAGTRAAAVPVAESIMRKWLAVHGDTVSDPAWHYDLCARRILLWSAHAPLILSSGDLIYRSAVLNGLARAARHLDRGADRAPPGAARIAAWAGVVAAGLLIPGGQPRRAFGETGFARALDSGFFGDGGLISRSPAALLETIELLAMLRQVYACRRERLFQPAQAALDHAVPALLGMLHGDGAMASWQGGGPLGAERVEAAVAATGVRARPLRQARDWGYQRLAAGSSVVIMDAAPPPVSRLATGGCASTLAFELSDGPHRIVVNCGGAGMGGGWLPQDLAEGLRTTAAHSTLILNDHNSTAIHPDGSLGKGVSAVELDRQENDGGSRVEASHDGYARRFGLIHRRTLNLSADGRELTGADALEPTGRRHRDGVAFALRFHLAPGIEISALADGQGALLRVPGGPVWQFRCTGGMLSTEESLWVDGKARPRGSRQLVISGEALAGGTAIGWVFKRAGQ</sequence>